<evidence type="ECO:0000313" key="2">
    <source>
        <dbReference type="Proteomes" id="UP001060215"/>
    </source>
</evidence>
<dbReference type="EMBL" id="CM045772">
    <property type="protein sequence ID" value="KAI7985172.1"/>
    <property type="molecule type" value="Genomic_DNA"/>
</dbReference>
<dbReference type="Proteomes" id="UP001060215">
    <property type="component" value="Chromosome 15"/>
</dbReference>
<name>A0ACC0FAT3_9ERIC</name>
<protein>
    <submittedName>
        <fullName evidence="1">Uncharacterized protein</fullName>
    </submittedName>
</protein>
<reference evidence="1 2" key="1">
    <citation type="journal article" date="2022" name="Plant J.">
        <title>Chromosome-level genome of Camellia lanceoleosa provides a valuable resource for understanding genome evolution and self-incompatibility.</title>
        <authorList>
            <person name="Gong W."/>
            <person name="Xiao S."/>
            <person name="Wang L."/>
            <person name="Liao Z."/>
            <person name="Chang Y."/>
            <person name="Mo W."/>
            <person name="Hu G."/>
            <person name="Li W."/>
            <person name="Zhao G."/>
            <person name="Zhu H."/>
            <person name="Hu X."/>
            <person name="Ji K."/>
            <person name="Xiang X."/>
            <person name="Song Q."/>
            <person name="Yuan D."/>
            <person name="Jin S."/>
            <person name="Zhang L."/>
        </authorList>
    </citation>
    <scope>NUCLEOTIDE SEQUENCE [LARGE SCALE GENOMIC DNA]</scope>
    <source>
        <strain evidence="1">SQ_2022a</strain>
    </source>
</reference>
<proteinExistence type="predicted"/>
<comment type="caution">
    <text evidence="1">The sequence shown here is derived from an EMBL/GenBank/DDBJ whole genome shotgun (WGS) entry which is preliminary data.</text>
</comment>
<gene>
    <name evidence="1" type="ORF">LOK49_LG14G01947</name>
</gene>
<evidence type="ECO:0000313" key="1">
    <source>
        <dbReference type="EMBL" id="KAI7985172.1"/>
    </source>
</evidence>
<organism evidence="1 2">
    <name type="scientific">Camellia lanceoleosa</name>
    <dbReference type="NCBI Taxonomy" id="1840588"/>
    <lineage>
        <taxon>Eukaryota</taxon>
        <taxon>Viridiplantae</taxon>
        <taxon>Streptophyta</taxon>
        <taxon>Embryophyta</taxon>
        <taxon>Tracheophyta</taxon>
        <taxon>Spermatophyta</taxon>
        <taxon>Magnoliopsida</taxon>
        <taxon>eudicotyledons</taxon>
        <taxon>Gunneridae</taxon>
        <taxon>Pentapetalae</taxon>
        <taxon>asterids</taxon>
        <taxon>Ericales</taxon>
        <taxon>Theaceae</taxon>
        <taxon>Camellia</taxon>
    </lineage>
</organism>
<accession>A0ACC0FAT3</accession>
<sequence length="149" mass="16944">MTGKIHADMVQAAILLDHITVQLAPRAADEIWYGESQLSTIWAETADNARSAARTFVLGGLSEKHYGLSYFWVADRINILQQNRELMDAVVNELVQKKSLSKQEFFRLVELHGSLKPMPQSILDIRVAKRLQFQDMMMNQKESAIRGNV</sequence>
<keyword evidence="2" id="KW-1185">Reference proteome</keyword>